<evidence type="ECO:0000313" key="13">
    <source>
        <dbReference type="Proteomes" id="UP000245872"/>
    </source>
</evidence>
<evidence type="ECO:0000256" key="6">
    <source>
        <dbReference type="ARBA" id="ARBA00022692"/>
    </source>
</evidence>
<evidence type="ECO:0000256" key="9">
    <source>
        <dbReference type="ARBA" id="ARBA00023136"/>
    </source>
</evidence>
<keyword evidence="13" id="KW-1185">Reference proteome</keyword>
<feature type="domain" description="RCK C-terminal" evidence="11">
    <location>
        <begin position="410"/>
        <end position="493"/>
    </location>
</feature>
<feature type="transmembrane region" description="Helical" evidence="10">
    <location>
        <begin position="230"/>
        <end position="247"/>
    </location>
</feature>
<dbReference type="Proteomes" id="UP000245872">
    <property type="component" value="Chromosome"/>
</dbReference>
<evidence type="ECO:0000256" key="10">
    <source>
        <dbReference type="SAM" id="Phobius"/>
    </source>
</evidence>
<dbReference type="PANTHER" id="PTHR32507:SF7">
    <property type="entry name" value="K(+)_H(+) ANTIPORTER NHAP2"/>
    <property type="match status" value="1"/>
</dbReference>
<keyword evidence="6 10" id="KW-0812">Transmembrane</keyword>
<dbReference type="OrthoDB" id="9810759at2"/>
<dbReference type="AlphaFoldDB" id="A0A2Z3L965"/>
<evidence type="ECO:0000256" key="3">
    <source>
        <dbReference type="ARBA" id="ARBA00022449"/>
    </source>
</evidence>
<dbReference type="GO" id="GO:0008324">
    <property type="term" value="F:monoatomic cation transmembrane transporter activity"/>
    <property type="evidence" value="ECO:0007669"/>
    <property type="project" value="InterPro"/>
</dbReference>
<keyword evidence="5" id="KW-0630">Potassium</keyword>
<evidence type="ECO:0000259" key="11">
    <source>
        <dbReference type="PROSITE" id="PS51202"/>
    </source>
</evidence>
<dbReference type="PROSITE" id="PS51202">
    <property type="entry name" value="RCK_C"/>
    <property type="match status" value="1"/>
</dbReference>
<organism evidence="12 13">
    <name type="scientific">Candidatus Cardinium hertigii</name>
    <dbReference type="NCBI Taxonomy" id="247481"/>
    <lineage>
        <taxon>Bacteria</taxon>
        <taxon>Pseudomonadati</taxon>
        <taxon>Bacteroidota</taxon>
        <taxon>Cytophagia</taxon>
        <taxon>Cytophagales</taxon>
        <taxon>Amoebophilaceae</taxon>
        <taxon>Candidatus Cardinium</taxon>
    </lineage>
</organism>
<dbReference type="KEGG" id="cher:DK880_00779"/>
<reference evidence="12 13" key="1">
    <citation type="submission" date="2018-05" db="EMBL/GenBank/DDBJ databases">
        <title>Candidatus Cardinium hertigii Genome Assembly.</title>
        <authorList>
            <person name="Showmaker K.C."/>
            <person name="Walden K.O."/>
            <person name="Fields C.J."/>
            <person name="Lambert K.N."/>
            <person name="Hudson M.E."/>
        </authorList>
    </citation>
    <scope>NUCLEOTIDE SEQUENCE [LARGE SCALE GENOMIC DNA]</scope>
    <source>
        <strain evidence="13">cHgTN10</strain>
    </source>
</reference>
<feature type="transmembrane region" description="Helical" evidence="10">
    <location>
        <begin position="307"/>
        <end position="331"/>
    </location>
</feature>
<feature type="transmembrane region" description="Helical" evidence="10">
    <location>
        <begin position="125"/>
        <end position="147"/>
    </location>
</feature>
<evidence type="ECO:0000313" key="12">
    <source>
        <dbReference type="EMBL" id="AWN82088.1"/>
    </source>
</evidence>
<keyword evidence="7 10" id="KW-1133">Transmembrane helix</keyword>
<protein>
    <submittedName>
        <fullName evidence="12">K(+)/H(+) antiporter NhaP</fullName>
    </submittedName>
</protein>
<dbReference type="RefSeq" id="WP_109997486.1">
    <property type="nucleotide sequence ID" value="NZ_CP029619.1"/>
</dbReference>
<keyword evidence="9 10" id="KW-0472">Membrane</keyword>
<feature type="transmembrane region" description="Helical" evidence="10">
    <location>
        <begin position="373"/>
        <end position="392"/>
    </location>
</feature>
<evidence type="ECO:0000256" key="2">
    <source>
        <dbReference type="ARBA" id="ARBA00022448"/>
    </source>
</evidence>
<keyword evidence="2" id="KW-0813">Transport</keyword>
<name>A0A2Z3L965_9BACT</name>
<evidence type="ECO:0000256" key="7">
    <source>
        <dbReference type="ARBA" id="ARBA00022989"/>
    </source>
</evidence>
<feature type="transmembrane region" description="Helical" evidence="10">
    <location>
        <begin position="196"/>
        <end position="218"/>
    </location>
</feature>
<accession>A0A2Z3L965</accession>
<dbReference type="GO" id="GO:0015297">
    <property type="term" value="F:antiporter activity"/>
    <property type="evidence" value="ECO:0007669"/>
    <property type="project" value="UniProtKB-KW"/>
</dbReference>
<comment type="subcellular location">
    <subcellularLocation>
        <location evidence="1">Cell membrane</location>
        <topology evidence="1">Multi-pass membrane protein</topology>
    </subcellularLocation>
</comment>
<feature type="transmembrane region" description="Helical" evidence="10">
    <location>
        <begin position="87"/>
        <end position="113"/>
    </location>
</feature>
<dbReference type="SUPFAM" id="SSF116726">
    <property type="entry name" value="TrkA C-terminal domain-like"/>
    <property type="match status" value="1"/>
</dbReference>
<dbReference type="GO" id="GO:0006813">
    <property type="term" value="P:potassium ion transport"/>
    <property type="evidence" value="ECO:0007669"/>
    <property type="project" value="UniProtKB-KW"/>
</dbReference>
<evidence type="ECO:0000256" key="4">
    <source>
        <dbReference type="ARBA" id="ARBA00022475"/>
    </source>
</evidence>
<dbReference type="InterPro" id="IPR036721">
    <property type="entry name" value="RCK_C_sf"/>
</dbReference>
<dbReference type="InterPro" id="IPR006153">
    <property type="entry name" value="Cation/H_exchanger_TM"/>
</dbReference>
<evidence type="ECO:0000256" key="8">
    <source>
        <dbReference type="ARBA" id="ARBA00023065"/>
    </source>
</evidence>
<evidence type="ECO:0000256" key="1">
    <source>
        <dbReference type="ARBA" id="ARBA00004651"/>
    </source>
</evidence>
<dbReference type="Gene3D" id="3.30.70.1450">
    <property type="entry name" value="Regulator of K+ conductance, C-terminal domain"/>
    <property type="match status" value="1"/>
</dbReference>
<dbReference type="PANTHER" id="PTHR32507">
    <property type="entry name" value="NA(+)/H(+) ANTIPORTER 1"/>
    <property type="match status" value="1"/>
</dbReference>
<keyword evidence="5" id="KW-0633">Potassium transport</keyword>
<keyword evidence="3" id="KW-0050">Antiport</keyword>
<evidence type="ECO:0000256" key="5">
    <source>
        <dbReference type="ARBA" id="ARBA00022538"/>
    </source>
</evidence>
<dbReference type="NCBIfam" id="NF003716">
    <property type="entry name" value="PRK05326.1-3"/>
    <property type="match status" value="1"/>
</dbReference>
<dbReference type="NCBIfam" id="NF003715">
    <property type="entry name" value="PRK05326.1-2"/>
    <property type="match status" value="1"/>
</dbReference>
<dbReference type="Pfam" id="PF02080">
    <property type="entry name" value="TrkA_C"/>
    <property type="match status" value="1"/>
</dbReference>
<proteinExistence type="predicted"/>
<keyword evidence="8" id="KW-0406">Ion transport</keyword>
<feature type="transmembrane region" description="Helical" evidence="10">
    <location>
        <begin position="343"/>
        <end position="361"/>
    </location>
</feature>
<feature type="transmembrane region" description="Helical" evidence="10">
    <location>
        <begin position="29"/>
        <end position="46"/>
    </location>
</feature>
<dbReference type="EMBL" id="CP029619">
    <property type="protein sequence ID" value="AWN82088.1"/>
    <property type="molecule type" value="Genomic_DNA"/>
</dbReference>
<keyword evidence="4" id="KW-1003">Cell membrane</keyword>
<dbReference type="Gene3D" id="1.20.1530.20">
    <property type="match status" value="1"/>
</dbReference>
<dbReference type="Pfam" id="PF00999">
    <property type="entry name" value="Na_H_Exchanger"/>
    <property type="match status" value="1"/>
</dbReference>
<feature type="transmembrane region" description="Helical" evidence="10">
    <location>
        <begin position="58"/>
        <end position="75"/>
    </location>
</feature>
<dbReference type="InterPro" id="IPR038770">
    <property type="entry name" value="Na+/solute_symporter_sf"/>
</dbReference>
<sequence length="495" mass="54948">MQLTPEKLLIASSFLLFISIITTKLSTRLGIPSLVIFLLVGMAAGHKQLGNIDFHNPVAAQLLGAITLSLILFTGGIETEYKHIRPIVWSGIALATVGILITTGSVGLFIWGITKLWKNNIQFTLLEGMLMGAIVASTDAAAVFAIIRSKNIRLKNNLSPLLELESGSNDTMAWFLMFLFKTLLITQQSIRPMDAILMFVREMVVGGIAGLLVGKLMLLLLDNLRLTNRSLYPGLILAVVIFTYSITHSLHGNAFLAVYLVGLLLGKQNFPYKKNIIQFCEGISWLMQIIMFIMLGLLVYPHKLLPIAGIGLLLSIFLMFIARPLSVFISLCFSRKMGFNHKVFISWVGLRGAVPIVFATYPLLDNIHQADVMYHIVFFVVLTSILFQGTTLSPLAKWLRLEEEAVEQQFPSIKLPEEIESELVELIVPSHSPAIGKKLVQLNLPADSLILLIRRNDTYVIPRGDIVLTAFDLLMLIAENKETIDTVKQILAIVD</sequence>
<dbReference type="GO" id="GO:0005886">
    <property type="term" value="C:plasma membrane"/>
    <property type="evidence" value="ECO:0007669"/>
    <property type="project" value="UniProtKB-SubCell"/>
</dbReference>
<dbReference type="InterPro" id="IPR006037">
    <property type="entry name" value="RCK_C"/>
</dbReference>
<dbReference type="GO" id="GO:1902600">
    <property type="term" value="P:proton transmembrane transport"/>
    <property type="evidence" value="ECO:0007669"/>
    <property type="project" value="InterPro"/>
</dbReference>
<feature type="transmembrane region" description="Helical" evidence="10">
    <location>
        <begin position="282"/>
        <end position="301"/>
    </location>
</feature>
<gene>
    <name evidence="12" type="primary">nhaP</name>
    <name evidence="12" type="ORF">DK880_00779</name>
</gene>